<keyword evidence="1" id="KW-1133">Transmembrane helix</keyword>
<keyword evidence="1" id="KW-0812">Transmembrane</keyword>
<dbReference type="STRING" id="268739.Nmlp_3106"/>
<name>M1XSE3_NATM8</name>
<dbReference type="KEGG" id="nmo:Nmlp_3106"/>
<keyword evidence="1" id="KW-0472">Membrane</keyword>
<evidence type="ECO:0000313" key="2">
    <source>
        <dbReference type="EMBL" id="CCQ37248.1"/>
    </source>
</evidence>
<feature type="transmembrane region" description="Helical" evidence="1">
    <location>
        <begin position="58"/>
        <end position="81"/>
    </location>
</feature>
<gene>
    <name evidence="2" type="ordered locus">Nmlp_3106</name>
</gene>
<accession>M1XSE3</accession>
<evidence type="ECO:0000313" key="3">
    <source>
        <dbReference type="Proteomes" id="UP000011867"/>
    </source>
</evidence>
<dbReference type="AlphaFoldDB" id="M1XSE3"/>
<dbReference type="HOGENOM" id="CLU_2534768_0_0_2"/>
<proteinExistence type="predicted"/>
<sequence>MTAPADGCAIATARTVVRPTETTVDVMYSPAVDPVSMLPERTPRPETFRDAERAMTQLAVLGMLIGVASVLTGALAAFMLLGA</sequence>
<reference evidence="2 3" key="1">
    <citation type="journal article" date="2013" name="Genome Announc.">
        <title>Genome of the haloarchaeon Natronomonas moolapensis, a neutrophilic member of a previously haloalkaliphilic genus.</title>
        <authorList>
            <person name="Dyall-Smith M.L."/>
            <person name="Pfeiffer F."/>
            <person name="Oberwinkler T."/>
            <person name="Klee K."/>
            <person name="Rampp M."/>
            <person name="Palm P."/>
            <person name="Gross K."/>
            <person name="Schuster S.C."/>
            <person name="Oesterhelt D."/>
        </authorList>
    </citation>
    <scope>NUCLEOTIDE SEQUENCE [LARGE SCALE GENOMIC DNA]</scope>
    <source>
        <strain evidence="3">DSM 18674 / JCM 14361 / 8.8.11</strain>
    </source>
</reference>
<evidence type="ECO:0000256" key="1">
    <source>
        <dbReference type="SAM" id="Phobius"/>
    </source>
</evidence>
<organism evidence="2 3">
    <name type="scientific">Natronomonas moolapensis (strain DSM 18674 / CECT 7526 / JCM 14361 / 8.8.11)</name>
    <dbReference type="NCBI Taxonomy" id="268739"/>
    <lineage>
        <taxon>Archaea</taxon>
        <taxon>Methanobacteriati</taxon>
        <taxon>Methanobacteriota</taxon>
        <taxon>Stenosarchaea group</taxon>
        <taxon>Halobacteria</taxon>
        <taxon>Halobacteriales</taxon>
        <taxon>Natronomonadaceae</taxon>
        <taxon>Natronomonas</taxon>
    </lineage>
</organism>
<protein>
    <submittedName>
        <fullName evidence="2">Uncharacterized protein</fullName>
    </submittedName>
</protein>
<dbReference type="Proteomes" id="UP000011867">
    <property type="component" value="Chromosome"/>
</dbReference>
<keyword evidence="3" id="KW-1185">Reference proteome</keyword>
<dbReference type="EMBL" id="HF582854">
    <property type="protein sequence ID" value="CCQ37248.1"/>
    <property type="molecule type" value="Genomic_DNA"/>
</dbReference>